<keyword evidence="12" id="KW-1185">Reference proteome</keyword>
<keyword evidence="3" id="KW-0813">Transport</keyword>
<feature type="transmembrane region" description="Helical" evidence="9">
    <location>
        <begin position="587"/>
        <end position="608"/>
    </location>
</feature>
<feature type="transmembrane region" description="Helical" evidence="9">
    <location>
        <begin position="297"/>
        <end position="320"/>
    </location>
</feature>
<dbReference type="FunFam" id="1.20.1250.20:FF:000044">
    <property type="entry name" value="Hexose transporter Hxt3p"/>
    <property type="match status" value="1"/>
</dbReference>
<dbReference type="Gene3D" id="1.20.1250.20">
    <property type="entry name" value="MFS general substrate transporter like domains"/>
    <property type="match status" value="1"/>
</dbReference>
<protein>
    <recommendedName>
        <fullName evidence="10">Major facilitator superfamily (MFS) profile domain-containing protein</fullName>
    </recommendedName>
</protein>
<dbReference type="Pfam" id="PF20345">
    <property type="entry name" value="DUF6640"/>
    <property type="match status" value="1"/>
</dbReference>
<evidence type="ECO:0000256" key="8">
    <source>
        <dbReference type="SAM" id="MobiDB-lite"/>
    </source>
</evidence>
<dbReference type="InterPro" id="IPR005828">
    <property type="entry name" value="MFS_sugar_transport-like"/>
</dbReference>
<gene>
    <name evidence="11" type="ORF">C8A04DRAFT_30713</name>
</gene>
<feature type="transmembrane region" description="Helical" evidence="9">
    <location>
        <begin position="520"/>
        <end position="548"/>
    </location>
</feature>
<evidence type="ECO:0000256" key="5">
    <source>
        <dbReference type="ARBA" id="ARBA00022692"/>
    </source>
</evidence>
<proteinExistence type="inferred from homology"/>
<feature type="transmembrane region" description="Helical" evidence="9">
    <location>
        <begin position="461"/>
        <end position="482"/>
    </location>
</feature>
<feature type="transmembrane region" description="Helical" evidence="9">
    <location>
        <begin position="41"/>
        <end position="60"/>
    </location>
</feature>
<dbReference type="InterPro" id="IPR003663">
    <property type="entry name" value="Sugar/inositol_transpt"/>
</dbReference>
<evidence type="ECO:0000256" key="2">
    <source>
        <dbReference type="ARBA" id="ARBA00010992"/>
    </source>
</evidence>
<feature type="transmembrane region" description="Helical" evidence="9">
    <location>
        <begin position="207"/>
        <end position="227"/>
    </location>
</feature>
<evidence type="ECO:0000259" key="10">
    <source>
        <dbReference type="PROSITE" id="PS50850"/>
    </source>
</evidence>
<sequence length="722" mass="78612">MLGKLLLTIDAIGLLFGAPIADYNHTHIFNPRWPPHAKFHGAQTITLSVILGLATLYYTWRIPSSPTSNKTPQTAVTTTARAYKLDSLRTAVFTGTIYWLAGLASILYPGTDGIDPEFGPSGFPQAGIFIGFGVCGVLGGLVEGLLSIRINGADCGVEALILGVMTSIGGFLFGYDTGQISGMLLFSDFKTRFGQEDTPSGRDFTPIIESLVVSLMSIGTLCGALTASYTADWWGRRKSLSFGVTIFILGCIIQLTATSSWVHIMMGRFVAGLGIGNLSVGVPMFQSECSPREIRGAVVASYQLLITLGILVANCVNLGVRQIQEQAASWRVVVGLGIAFSLPLGLGILVVPESPRWLAARARWEEARLSMARLRGMKDEPEHDLVEDDMREMKEILEKERAVGVGTWGECFVPRENGVPKQVYRTLLGVTIHFLQQWTGVNYFFYYGATIFESAGIDDPIQTQLILGAVNVAMTFFGLYVVERFGRRWPLIIGAIWQAAWLAVFSSMGTALNPENNSTAGIVMIVAAALFIASFAMTWGPICWVVIGETFPLRTRAKQASISTAGNWLGNFMISFLTPLATSGISYAYGFVFVGTNIAAALVTYFFLYESVSLSLENVDAMYAQPQLKPWTSRGWVPEGYVTRLQRDEGYFRRRSSAGVGAGAAGMAGHDDDLDDRTTAVPSGRPSRGVDDRGEKLEKRRSGSDRGDMARDSHEEKVNRTV</sequence>
<evidence type="ECO:0000313" key="12">
    <source>
        <dbReference type="Proteomes" id="UP001302676"/>
    </source>
</evidence>
<comment type="caution">
    <text evidence="11">The sequence shown here is derived from an EMBL/GenBank/DDBJ whole genome shotgun (WGS) entry which is preliminary data.</text>
</comment>
<feature type="transmembrane region" description="Helical" evidence="9">
    <location>
        <begin position="560"/>
        <end position="581"/>
    </location>
</feature>
<evidence type="ECO:0000256" key="7">
    <source>
        <dbReference type="ARBA" id="ARBA00023136"/>
    </source>
</evidence>
<comment type="subcellular location">
    <subcellularLocation>
        <location evidence="1">Membrane</location>
        <topology evidence="1">Multi-pass membrane protein</topology>
    </subcellularLocation>
</comment>
<keyword evidence="5 9" id="KW-0812">Transmembrane</keyword>
<feature type="domain" description="Major facilitator superfamily (MFS) profile" evidence="10">
    <location>
        <begin position="162"/>
        <end position="612"/>
    </location>
</feature>
<dbReference type="PANTHER" id="PTHR48022:SF75">
    <property type="entry name" value="GALACTOSE TRANSPORTER-RELATED"/>
    <property type="match status" value="1"/>
</dbReference>
<dbReference type="EMBL" id="MU853607">
    <property type="protein sequence ID" value="KAK4141724.1"/>
    <property type="molecule type" value="Genomic_DNA"/>
</dbReference>
<dbReference type="GO" id="GO:0005886">
    <property type="term" value="C:plasma membrane"/>
    <property type="evidence" value="ECO:0007669"/>
    <property type="project" value="TreeGrafter"/>
</dbReference>
<name>A0AAN6UZH0_9PEZI</name>
<dbReference type="InterPro" id="IPR005829">
    <property type="entry name" value="Sugar_transporter_CS"/>
</dbReference>
<dbReference type="Pfam" id="PF00083">
    <property type="entry name" value="Sugar_tr"/>
    <property type="match status" value="1"/>
</dbReference>
<dbReference type="InterPro" id="IPR050360">
    <property type="entry name" value="MFS_Sugar_Transporters"/>
</dbReference>
<dbReference type="InterPro" id="IPR046580">
    <property type="entry name" value="DUF6640"/>
</dbReference>
<dbReference type="SUPFAM" id="SSF103473">
    <property type="entry name" value="MFS general substrate transporter"/>
    <property type="match status" value="1"/>
</dbReference>
<feature type="compositionally biased region" description="Basic and acidic residues" evidence="8">
    <location>
        <begin position="688"/>
        <end position="722"/>
    </location>
</feature>
<feature type="transmembrane region" description="Helical" evidence="9">
    <location>
        <begin position="332"/>
        <end position="351"/>
    </location>
</feature>
<dbReference type="PRINTS" id="PR00171">
    <property type="entry name" value="SUGRTRNSPORT"/>
</dbReference>
<dbReference type="AlphaFoldDB" id="A0AAN6UZH0"/>
<dbReference type="NCBIfam" id="TIGR00879">
    <property type="entry name" value="SP"/>
    <property type="match status" value="1"/>
</dbReference>
<evidence type="ECO:0000313" key="11">
    <source>
        <dbReference type="EMBL" id="KAK4141724.1"/>
    </source>
</evidence>
<dbReference type="InterPro" id="IPR020846">
    <property type="entry name" value="MFS_dom"/>
</dbReference>
<evidence type="ECO:0000256" key="6">
    <source>
        <dbReference type="ARBA" id="ARBA00022989"/>
    </source>
</evidence>
<feature type="transmembrane region" description="Helical" evidence="9">
    <location>
        <begin position="155"/>
        <end position="175"/>
    </location>
</feature>
<feature type="transmembrane region" description="Helical" evidence="9">
    <location>
        <begin position="489"/>
        <end position="508"/>
    </location>
</feature>
<dbReference type="PROSITE" id="PS50850">
    <property type="entry name" value="MFS"/>
    <property type="match status" value="1"/>
</dbReference>
<evidence type="ECO:0000256" key="4">
    <source>
        <dbReference type="ARBA" id="ARBA00022597"/>
    </source>
</evidence>
<accession>A0AAN6UZH0</accession>
<dbReference type="GO" id="GO:0005351">
    <property type="term" value="F:carbohydrate:proton symporter activity"/>
    <property type="evidence" value="ECO:0007669"/>
    <property type="project" value="TreeGrafter"/>
</dbReference>
<dbReference type="Proteomes" id="UP001302676">
    <property type="component" value="Unassembled WGS sequence"/>
</dbReference>
<dbReference type="PROSITE" id="PS00216">
    <property type="entry name" value="SUGAR_TRANSPORT_1"/>
    <property type="match status" value="2"/>
</dbReference>
<reference evidence="11" key="2">
    <citation type="submission" date="2023-05" db="EMBL/GenBank/DDBJ databases">
        <authorList>
            <consortium name="Lawrence Berkeley National Laboratory"/>
            <person name="Steindorff A."/>
            <person name="Hensen N."/>
            <person name="Bonometti L."/>
            <person name="Westerberg I."/>
            <person name="Brannstrom I.O."/>
            <person name="Guillou S."/>
            <person name="Cros-Aarteil S."/>
            <person name="Calhoun S."/>
            <person name="Haridas S."/>
            <person name="Kuo A."/>
            <person name="Mondo S."/>
            <person name="Pangilinan J."/>
            <person name="Riley R."/>
            <person name="Labutti K."/>
            <person name="Andreopoulos B."/>
            <person name="Lipzen A."/>
            <person name="Chen C."/>
            <person name="Yanf M."/>
            <person name="Daum C."/>
            <person name="Ng V."/>
            <person name="Clum A."/>
            <person name="Ohm R."/>
            <person name="Martin F."/>
            <person name="Silar P."/>
            <person name="Natvig D."/>
            <person name="Lalanne C."/>
            <person name="Gautier V."/>
            <person name="Ament-Velasquez S.L."/>
            <person name="Kruys A."/>
            <person name="Hutchinson M.I."/>
            <person name="Powell A.J."/>
            <person name="Barry K."/>
            <person name="Miller A.N."/>
            <person name="Grigoriev I.V."/>
            <person name="Debuchy R."/>
            <person name="Gladieux P."/>
            <person name="Thoren M.H."/>
            <person name="Johannesson H."/>
        </authorList>
    </citation>
    <scope>NUCLEOTIDE SEQUENCE</scope>
    <source>
        <strain evidence="11">CBS 141.50</strain>
    </source>
</reference>
<dbReference type="RefSeq" id="XP_062635095.1">
    <property type="nucleotide sequence ID" value="XM_062781488.1"/>
</dbReference>
<dbReference type="PROSITE" id="PS00217">
    <property type="entry name" value="SUGAR_TRANSPORT_2"/>
    <property type="match status" value="1"/>
</dbReference>
<feature type="region of interest" description="Disordered" evidence="8">
    <location>
        <begin position="661"/>
        <end position="722"/>
    </location>
</feature>
<evidence type="ECO:0000256" key="9">
    <source>
        <dbReference type="SAM" id="Phobius"/>
    </source>
</evidence>
<dbReference type="GeneID" id="87818101"/>
<keyword evidence="7 9" id="KW-0472">Membrane</keyword>
<feature type="transmembrane region" description="Helical" evidence="9">
    <location>
        <begin position="90"/>
        <end position="108"/>
    </location>
</feature>
<keyword evidence="4" id="KW-0762">Sugar transport</keyword>
<reference evidence="11" key="1">
    <citation type="journal article" date="2023" name="Mol. Phylogenet. Evol.">
        <title>Genome-scale phylogeny and comparative genomics of the fungal order Sordariales.</title>
        <authorList>
            <person name="Hensen N."/>
            <person name="Bonometti L."/>
            <person name="Westerberg I."/>
            <person name="Brannstrom I.O."/>
            <person name="Guillou S."/>
            <person name="Cros-Aarteil S."/>
            <person name="Calhoun S."/>
            <person name="Haridas S."/>
            <person name="Kuo A."/>
            <person name="Mondo S."/>
            <person name="Pangilinan J."/>
            <person name="Riley R."/>
            <person name="LaButti K."/>
            <person name="Andreopoulos B."/>
            <person name="Lipzen A."/>
            <person name="Chen C."/>
            <person name="Yan M."/>
            <person name="Daum C."/>
            <person name="Ng V."/>
            <person name="Clum A."/>
            <person name="Steindorff A."/>
            <person name="Ohm R.A."/>
            <person name="Martin F."/>
            <person name="Silar P."/>
            <person name="Natvig D.O."/>
            <person name="Lalanne C."/>
            <person name="Gautier V."/>
            <person name="Ament-Velasquez S.L."/>
            <person name="Kruys A."/>
            <person name="Hutchinson M.I."/>
            <person name="Powell A.J."/>
            <person name="Barry K."/>
            <person name="Miller A.N."/>
            <person name="Grigoriev I.V."/>
            <person name="Debuchy R."/>
            <person name="Gladieux P."/>
            <person name="Hiltunen Thoren M."/>
            <person name="Johannesson H."/>
        </authorList>
    </citation>
    <scope>NUCLEOTIDE SEQUENCE</scope>
    <source>
        <strain evidence="11">CBS 141.50</strain>
    </source>
</reference>
<evidence type="ECO:0000256" key="3">
    <source>
        <dbReference type="ARBA" id="ARBA00022448"/>
    </source>
</evidence>
<feature type="transmembrane region" description="Helical" evidence="9">
    <location>
        <begin position="128"/>
        <end position="148"/>
    </location>
</feature>
<keyword evidence="6 9" id="KW-1133">Transmembrane helix</keyword>
<dbReference type="InterPro" id="IPR036259">
    <property type="entry name" value="MFS_trans_sf"/>
</dbReference>
<comment type="similarity">
    <text evidence="2">Belongs to the major facilitator superfamily. Sugar transporter (TC 2.A.1.1) family.</text>
</comment>
<feature type="transmembrane region" description="Helical" evidence="9">
    <location>
        <begin position="239"/>
        <end position="257"/>
    </location>
</feature>
<dbReference type="CDD" id="cd17356">
    <property type="entry name" value="MFS_HXT"/>
    <property type="match status" value="1"/>
</dbReference>
<evidence type="ECO:0000256" key="1">
    <source>
        <dbReference type="ARBA" id="ARBA00004141"/>
    </source>
</evidence>
<organism evidence="11 12">
    <name type="scientific">Dichotomopilus funicola</name>
    <dbReference type="NCBI Taxonomy" id="1934379"/>
    <lineage>
        <taxon>Eukaryota</taxon>
        <taxon>Fungi</taxon>
        <taxon>Dikarya</taxon>
        <taxon>Ascomycota</taxon>
        <taxon>Pezizomycotina</taxon>
        <taxon>Sordariomycetes</taxon>
        <taxon>Sordariomycetidae</taxon>
        <taxon>Sordariales</taxon>
        <taxon>Chaetomiaceae</taxon>
        <taxon>Dichotomopilus</taxon>
    </lineage>
</organism>
<dbReference type="PANTHER" id="PTHR48022">
    <property type="entry name" value="PLASTIDIC GLUCOSE TRANSPORTER 4"/>
    <property type="match status" value="1"/>
</dbReference>